<dbReference type="InterPro" id="IPR001138">
    <property type="entry name" value="Zn2Cys6_DnaBD"/>
</dbReference>
<dbReference type="CDD" id="cd00067">
    <property type="entry name" value="GAL4"/>
    <property type="match status" value="1"/>
</dbReference>
<dbReference type="EMBL" id="SPRC01000093">
    <property type="protein sequence ID" value="TIB73177.1"/>
    <property type="molecule type" value="Genomic_DNA"/>
</dbReference>
<dbReference type="GO" id="GO:0003677">
    <property type="term" value="F:DNA binding"/>
    <property type="evidence" value="ECO:0007669"/>
    <property type="project" value="UniProtKB-KW"/>
</dbReference>
<sequence length="635" mass="72059">MSVEKKRKMSKVRVCDNCRRRKIKCDIEDMLLFGVDSCSRCRDTNSSCTFEEIAGKGTKYKDLYQSLHIKYDKFVDLFQKFHPGVDMETFSCDFSEESSSSYRSFIQETPIDLKTPSRALEIETAAVEAHINNGLYPHDKRILGDASAFKLKPVEQIRQLAFGSPGNFFLHRRAEFWSDLLWRDKDDGSFNPPESLISTLVDHYFSRTNLFRPLLHKQTFFAQWSIKAHDVDFQRLLWLVCAIGSRFYDDSRVLDKSDIDRDGNVTSWHSAGWPFFLKFLAIAKPMSGISPTLADLQQSVLAAVFLHSTPYHASSWTLAGMLAKSQALVLSADIGAHSGLVYSDELKNELRIRAFYNLFQIDVETSTFQGRDCISQQLVKIMRPSPLQDELGTPSESGLIFFNAFLSLLVITRDVLAKIYNEGTIRDAQNDQQKAARILDTFNQLNSRLDKWFMGLPSYLQWSGRKDDIYVFIQRSCLMGSYLMVQILLHRPFINACGELLSLSSISSAVCINCALSMAHVASEFKDVDPRTDTMVTNVFVICVAALTSKWVAKLKRGIIGAVVQVDNAIDELHNYLKLREKHYYVAGRLADIISYLKDTSESNNLDNLFTISNEELFNLDIDSLISSTVASLPM</sequence>
<evidence type="ECO:0000256" key="1">
    <source>
        <dbReference type="ARBA" id="ARBA00004123"/>
    </source>
</evidence>
<dbReference type="InterPro" id="IPR050987">
    <property type="entry name" value="AtrR-like"/>
</dbReference>
<feature type="domain" description="Zn(2)-C6 fungal-type" evidence="5">
    <location>
        <begin position="14"/>
        <end position="50"/>
    </location>
</feature>
<dbReference type="SMART" id="SM00066">
    <property type="entry name" value="GAL4"/>
    <property type="match status" value="1"/>
</dbReference>
<evidence type="ECO:0000256" key="2">
    <source>
        <dbReference type="ARBA" id="ARBA00022723"/>
    </source>
</evidence>
<reference evidence="6 7" key="1">
    <citation type="submission" date="2019-03" db="EMBL/GenBank/DDBJ databases">
        <title>Sequencing 25 genomes of Wallemia mellicola.</title>
        <authorList>
            <person name="Gostincar C."/>
        </authorList>
    </citation>
    <scope>NUCLEOTIDE SEQUENCE [LARGE SCALE GENOMIC DNA]</scope>
    <source>
        <strain evidence="6 7">EXF-6152</strain>
    </source>
</reference>
<evidence type="ECO:0000313" key="7">
    <source>
        <dbReference type="Proteomes" id="UP000310685"/>
    </source>
</evidence>
<comment type="caution">
    <text evidence="6">The sequence shown here is derived from an EMBL/GenBank/DDBJ whole genome shotgun (WGS) entry which is preliminary data.</text>
</comment>
<keyword evidence="2" id="KW-0479">Metal-binding</keyword>
<dbReference type="SUPFAM" id="SSF57701">
    <property type="entry name" value="Zn2/Cys6 DNA-binding domain"/>
    <property type="match status" value="1"/>
</dbReference>
<dbReference type="Gene3D" id="4.10.240.10">
    <property type="entry name" value="Zn(2)-C6 fungal-type DNA-binding domain"/>
    <property type="match status" value="1"/>
</dbReference>
<gene>
    <name evidence="6" type="ORF">E3Q22_04368</name>
</gene>
<dbReference type="InterPro" id="IPR007219">
    <property type="entry name" value="XnlR_reg_dom"/>
</dbReference>
<dbReference type="PROSITE" id="PS50048">
    <property type="entry name" value="ZN2_CY6_FUNGAL_2"/>
    <property type="match status" value="1"/>
</dbReference>
<organism evidence="6 7">
    <name type="scientific">Wallemia mellicola</name>
    <dbReference type="NCBI Taxonomy" id="1708541"/>
    <lineage>
        <taxon>Eukaryota</taxon>
        <taxon>Fungi</taxon>
        <taxon>Dikarya</taxon>
        <taxon>Basidiomycota</taxon>
        <taxon>Wallemiomycotina</taxon>
        <taxon>Wallemiomycetes</taxon>
        <taxon>Wallemiales</taxon>
        <taxon>Wallemiaceae</taxon>
        <taxon>Wallemia</taxon>
    </lineage>
</organism>
<dbReference type="GO" id="GO:0000981">
    <property type="term" value="F:DNA-binding transcription factor activity, RNA polymerase II-specific"/>
    <property type="evidence" value="ECO:0007669"/>
    <property type="project" value="InterPro"/>
</dbReference>
<dbReference type="GO" id="GO:0008270">
    <property type="term" value="F:zinc ion binding"/>
    <property type="evidence" value="ECO:0007669"/>
    <property type="project" value="InterPro"/>
</dbReference>
<dbReference type="PANTHER" id="PTHR46910:SF3">
    <property type="entry name" value="HALOTOLERANCE PROTEIN 9-RELATED"/>
    <property type="match status" value="1"/>
</dbReference>
<comment type="subcellular location">
    <subcellularLocation>
        <location evidence="1">Nucleus</location>
    </subcellularLocation>
</comment>
<evidence type="ECO:0000256" key="3">
    <source>
        <dbReference type="ARBA" id="ARBA00023125"/>
    </source>
</evidence>
<dbReference type="InterPro" id="IPR036864">
    <property type="entry name" value="Zn2-C6_fun-type_DNA-bd_sf"/>
</dbReference>
<protein>
    <recommendedName>
        <fullName evidence="5">Zn(2)-C6 fungal-type domain-containing protein</fullName>
    </recommendedName>
</protein>
<accession>A0A4T0LTM8</accession>
<evidence type="ECO:0000256" key="4">
    <source>
        <dbReference type="ARBA" id="ARBA00023242"/>
    </source>
</evidence>
<dbReference type="PANTHER" id="PTHR46910">
    <property type="entry name" value="TRANSCRIPTION FACTOR PDR1"/>
    <property type="match status" value="1"/>
</dbReference>
<evidence type="ECO:0000259" key="5">
    <source>
        <dbReference type="PROSITE" id="PS50048"/>
    </source>
</evidence>
<keyword evidence="4" id="KW-0539">Nucleus</keyword>
<evidence type="ECO:0000313" key="6">
    <source>
        <dbReference type="EMBL" id="TIB73177.1"/>
    </source>
</evidence>
<dbReference type="GO" id="GO:0006351">
    <property type="term" value="P:DNA-templated transcription"/>
    <property type="evidence" value="ECO:0007669"/>
    <property type="project" value="InterPro"/>
</dbReference>
<dbReference type="Pfam" id="PF04082">
    <property type="entry name" value="Fungal_trans"/>
    <property type="match status" value="1"/>
</dbReference>
<dbReference type="Proteomes" id="UP000310685">
    <property type="component" value="Unassembled WGS sequence"/>
</dbReference>
<keyword evidence="3" id="KW-0238">DNA-binding</keyword>
<name>A0A4T0LTM8_9BASI</name>
<dbReference type="PROSITE" id="PS00463">
    <property type="entry name" value="ZN2_CY6_FUNGAL_1"/>
    <property type="match status" value="1"/>
</dbReference>
<dbReference type="AlphaFoldDB" id="A0A4T0LTM8"/>
<dbReference type="Pfam" id="PF00172">
    <property type="entry name" value="Zn_clus"/>
    <property type="match status" value="1"/>
</dbReference>
<proteinExistence type="predicted"/>
<dbReference type="GO" id="GO:0005634">
    <property type="term" value="C:nucleus"/>
    <property type="evidence" value="ECO:0007669"/>
    <property type="project" value="UniProtKB-SubCell"/>
</dbReference>
<dbReference type="CDD" id="cd12148">
    <property type="entry name" value="fungal_TF_MHR"/>
    <property type="match status" value="1"/>
</dbReference>